<dbReference type="PANTHER" id="PTHR24421">
    <property type="entry name" value="NITRATE/NITRITE SENSOR PROTEIN NARX-RELATED"/>
    <property type="match status" value="1"/>
</dbReference>
<feature type="transmembrane region" description="Helical" evidence="4">
    <location>
        <begin position="247"/>
        <end position="266"/>
    </location>
</feature>
<dbReference type="InterPro" id="IPR003594">
    <property type="entry name" value="HATPase_dom"/>
</dbReference>
<keyword evidence="3" id="KW-0902">Two-component regulatory system</keyword>
<feature type="transmembrane region" description="Helical" evidence="4">
    <location>
        <begin position="53"/>
        <end position="71"/>
    </location>
</feature>
<feature type="transmembrane region" description="Helical" evidence="4">
    <location>
        <begin position="21"/>
        <end position="41"/>
    </location>
</feature>
<feature type="domain" description="Histidine kinase/HSP90-like ATPase" evidence="5">
    <location>
        <begin position="581"/>
        <end position="673"/>
    </location>
</feature>
<dbReference type="SUPFAM" id="SSF55874">
    <property type="entry name" value="ATPase domain of HSP90 chaperone/DNA topoisomerase II/histidine kinase"/>
    <property type="match status" value="1"/>
</dbReference>
<proteinExistence type="predicted"/>
<keyword evidence="7" id="KW-1185">Reference proteome</keyword>
<evidence type="ECO:0000256" key="3">
    <source>
        <dbReference type="ARBA" id="ARBA00023012"/>
    </source>
</evidence>
<dbReference type="RefSeq" id="WP_344435531.1">
    <property type="nucleotide sequence ID" value="NZ_BAAASL010000009.1"/>
</dbReference>
<dbReference type="Gene3D" id="1.20.5.1930">
    <property type="match status" value="1"/>
</dbReference>
<dbReference type="Pfam" id="PF07730">
    <property type="entry name" value="HisKA_3"/>
    <property type="match status" value="1"/>
</dbReference>
<evidence type="ECO:0000313" key="6">
    <source>
        <dbReference type="EMBL" id="GAA2716782.1"/>
    </source>
</evidence>
<dbReference type="SUPFAM" id="SSF55781">
    <property type="entry name" value="GAF domain-like"/>
    <property type="match status" value="1"/>
</dbReference>
<keyword evidence="4" id="KW-0812">Transmembrane</keyword>
<evidence type="ECO:0000256" key="1">
    <source>
        <dbReference type="ARBA" id="ARBA00022679"/>
    </source>
</evidence>
<feature type="transmembrane region" description="Helical" evidence="4">
    <location>
        <begin position="282"/>
        <end position="303"/>
    </location>
</feature>
<feature type="transmembrane region" description="Helical" evidence="4">
    <location>
        <begin position="111"/>
        <end position="133"/>
    </location>
</feature>
<evidence type="ECO:0000313" key="7">
    <source>
        <dbReference type="Proteomes" id="UP001500886"/>
    </source>
</evidence>
<dbReference type="Gene3D" id="3.30.450.40">
    <property type="match status" value="1"/>
</dbReference>
<feature type="transmembrane region" description="Helical" evidence="4">
    <location>
        <begin position="194"/>
        <end position="214"/>
    </location>
</feature>
<dbReference type="InterPro" id="IPR050482">
    <property type="entry name" value="Sensor_HK_TwoCompSys"/>
</dbReference>
<protein>
    <recommendedName>
        <fullName evidence="5">Histidine kinase/HSP90-like ATPase domain-containing protein</fullName>
    </recommendedName>
</protein>
<keyword evidence="1" id="KW-0808">Transferase</keyword>
<reference evidence="6 7" key="1">
    <citation type="journal article" date="2019" name="Int. J. Syst. Evol. Microbiol.">
        <title>The Global Catalogue of Microorganisms (GCM) 10K type strain sequencing project: providing services to taxonomists for standard genome sequencing and annotation.</title>
        <authorList>
            <consortium name="The Broad Institute Genomics Platform"/>
            <consortium name="The Broad Institute Genome Sequencing Center for Infectious Disease"/>
            <person name="Wu L."/>
            <person name="Ma J."/>
        </authorList>
    </citation>
    <scope>NUCLEOTIDE SEQUENCE [LARGE SCALE GENOMIC DNA]</scope>
    <source>
        <strain evidence="6 7">JCM 4542</strain>
    </source>
</reference>
<feature type="transmembrane region" description="Helical" evidence="4">
    <location>
        <begin position="145"/>
        <end position="162"/>
    </location>
</feature>
<organism evidence="6 7">
    <name type="scientific">Streptomyces luteosporeus</name>
    <dbReference type="NCBI Taxonomy" id="173856"/>
    <lineage>
        <taxon>Bacteria</taxon>
        <taxon>Bacillati</taxon>
        <taxon>Actinomycetota</taxon>
        <taxon>Actinomycetes</taxon>
        <taxon>Kitasatosporales</taxon>
        <taxon>Streptomycetaceae</taxon>
        <taxon>Streptomyces</taxon>
    </lineage>
</organism>
<dbReference type="CDD" id="cd16917">
    <property type="entry name" value="HATPase_UhpB-NarQ-NarX-like"/>
    <property type="match status" value="1"/>
</dbReference>
<dbReference type="Gene3D" id="3.30.565.10">
    <property type="entry name" value="Histidine kinase-like ATPase, C-terminal domain"/>
    <property type="match status" value="1"/>
</dbReference>
<keyword evidence="2" id="KW-0418">Kinase</keyword>
<dbReference type="Proteomes" id="UP001500886">
    <property type="component" value="Unassembled WGS sequence"/>
</dbReference>
<evidence type="ECO:0000256" key="2">
    <source>
        <dbReference type="ARBA" id="ARBA00022777"/>
    </source>
</evidence>
<dbReference type="EMBL" id="BAAASL010000009">
    <property type="protein sequence ID" value="GAA2716782.1"/>
    <property type="molecule type" value="Genomic_DNA"/>
</dbReference>
<dbReference type="InterPro" id="IPR029016">
    <property type="entry name" value="GAF-like_dom_sf"/>
</dbReference>
<feature type="transmembrane region" description="Helical" evidence="4">
    <location>
        <begin position="78"/>
        <end position="99"/>
    </location>
</feature>
<feature type="transmembrane region" description="Helical" evidence="4">
    <location>
        <begin position="221"/>
        <end position="241"/>
    </location>
</feature>
<comment type="caution">
    <text evidence="6">The sequence shown here is derived from an EMBL/GenBank/DDBJ whole genome shotgun (WGS) entry which is preliminary data.</text>
</comment>
<sequence length="678" mass="71401">MAGSTAGYGAGRTGRALTFGAYGLTVAAAVLWAALALAHLHDARLAPYIVQRGPSVVAATGVVLLGSFMAAHRPRSVLGPLLIVPGTANVVSDAATLAASVASVPRAGGDALAAFSVTSYAMAAFTFYVLPLYLPSGELPRPRIWRPYVALLAAWSVVHAFADRIAARTYTLPDPTLDDGWGRLRSFLTDHVPVVLPMTGILLTSLTVMAVRWWREPDPRQIVPIVPYLLWLVIVYVNHIVPLKGALWSLAYTVAALWPFCAVYAIRRDRSRPLDRATRKALASLLLTAGLVTVFTGVSLLALHAVPGRAGTGTLAAEAVGLGLGVLLYPCARLALRAVDRIYYGDRARPYQVVRELSLRLSGAAAPAQAPRLLCDTVVTTLHLPGAAVVVDTRGGPRTLATAGAPVPGSDGFPLTFEGSVIGRLHVAPRAGERALDPQDREVLRSLADQASPALASLRLYEDLRAARERMVLAREEARRALRRDLHDSLGPALSGARLQVDSARYAVPEGSAAVRPLESASEGIGAAIAELRRISAGLAPAALDRGGLGGALRQLADRFRHRLEVDVRFAPDPLPALPAAVEVAVYLIGGEALNNVVRHAGARAVVLAVRVVPDEVTIEVRDDGRGPPQNPPRTGVGIGSLQERAAELGGRFTLEPGEAGGAVARATFPPVAGPFPG</sequence>
<keyword evidence="4" id="KW-0472">Membrane</keyword>
<dbReference type="InterPro" id="IPR011712">
    <property type="entry name" value="Sig_transdc_His_kin_sub3_dim/P"/>
</dbReference>
<name>A0ABN3TRU6_9ACTN</name>
<evidence type="ECO:0000259" key="5">
    <source>
        <dbReference type="SMART" id="SM00387"/>
    </source>
</evidence>
<gene>
    <name evidence="6" type="ORF">GCM10010315_28550</name>
</gene>
<keyword evidence="4" id="KW-1133">Transmembrane helix</keyword>
<dbReference type="SMART" id="SM00387">
    <property type="entry name" value="HATPase_c"/>
    <property type="match status" value="1"/>
</dbReference>
<dbReference type="Pfam" id="PF02518">
    <property type="entry name" value="HATPase_c"/>
    <property type="match status" value="1"/>
</dbReference>
<evidence type="ECO:0000256" key="4">
    <source>
        <dbReference type="SAM" id="Phobius"/>
    </source>
</evidence>
<accession>A0ABN3TRU6</accession>
<dbReference type="InterPro" id="IPR036890">
    <property type="entry name" value="HATPase_C_sf"/>
</dbReference>